<keyword evidence="1" id="KW-0472">Membrane</keyword>
<sequence>MCRDLFANFPEAGQIQTLYGEVIPRDMTLGDILLRELVTDAVLSMYRTIFRLTHQSRSEKRLQDILSKLKLERCEHLLDSLLATICYTPSAEEGSKHSWLWPLDRWRGLKCSDFRRLEKREATAASQSIFRYDIKPLIGKREDAAKHLASIRRQRKMEEGQKLTRDLIIDSLRVEMHPVILDDEVIRACHLLQRGLSLYGKARDHLNPDLVLKLIAADYGIAPNIVKHAIKRHLLYDRPEIHDTSTIDQEELSTKEQEELSTLLQLLPHVRVLVKFLFRWPTILTWPMMQWLSFFHLDLVLSLSYFLGFMDPTTYLCGNPHYVKFRSEEKLYECLEDALRSVDPPRYGSVLTYFAQRILLHDAYSWAKELAANHSEPAVVKVLEEAIEARWDYAEFPEYATGSRKGWLPPGREVVPPLSEGWKRKLRTRYADETSNNWEDDSMIPSATRLKTAGIGFGKCDMIHQTHLDLSGIRRPILRLPILLINHEVESLLRNLIALERIKSDKPFTETPLASFIKLMDNLIDTAEDVLLLREAGVLVHHLGSDEAVAEMWNELGSGLRHYPSYRWAEMITNINLIVRDKRRLQWIEFKRKHMSRPWLVLGTFIAVIVVLAAIIQTVFTAFQVFLHVPVK</sequence>
<dbReference type="EMBL" id="JBHFFA010000004">
    <property type="protein sequence ID" value="KAL2631894.1"/>
    <property type="molecule type" value="Genomic_DNA"/>
</dbReference>
<evidence type="ECO:0000313" key="3">
    <source>
        <dbReference type="Proteomes" id="UP001605036"/>
    </source>
</evidence>
<comment type="caution">
    <text evidence="2">The sequence shown here is derived from an EMBL/GenBank/DDBJ whole genome shotgun (WGS) entry which is preliminary data.</text>
</comment>
<dbReference type="PANTHER" id="PTHR31170">
    <property type="entry name" value="BNAC04G53230D PROTEIN"/>
    <property type="match status" value="1"/>
</dbReference>
<evidence type="ECO:0000313" key="2">
    <source>
        <dbReference type="EMBL" id="KAL2631894.1"/>
    </source>
</evidence>
<keyword evidence="3" id="KW-1185">Reference proteome</keyword>
<feature type="transmembrane region" description="Helical" evidence="1">
    <location>
        <begin position="599"/>
        <end position="627"/>
    </location>
</feature>
<dbReference type="Pfam" id="PF03140">
    <property type="entry name" value="DUF247"/>
    <property type="match status" value="1"/>
</dbReference>
<organism evidence="2 3">
    <name type="scientific">Riccia fluitans</name>
    <dbReference type="NCBI Taxonomy" id="41844"/>
    <lineage>
        <taxon>Eukaryota</taxon>
        <taxon>Viridiplantae</taxon>
        <taxon>Streptophyta</taxon>
        <taxon>Embryophyta</taxon>
        <taxon>Marchantiophyta</taxon>
        <taxon>Marchantiopsida</taxon>
        <taxon>Marchantiidae</taxon>
        <taxon>Marchantiales</taxon>
        <taxon>Ricciaceae</taxon>
        <taxon>Riccia</taxon>
    </lineage>
</organism>
<accession>A0ABD1YM87</accession>
<name>A0ABD1YM87_9MARC</name>
<feature type="transmembrane region" description="Helical" evidence="1">
    <location>
        <begin position="288"/>
        <end position="307"/>
    </location>
</feature>
<dbReference type="InterPro" id="IPR004158">
    <property type="entry name" value="DUF247_pln"/>
</dbReference>
<dbReference type="Proteomes" id="UP001605036">
    <property type="component" value="Unassembled WGS sequence"/>
</dbReference>
<reference evidence="2 3" key="1">
    <citation type="submission" date="2024-09" db="EMBL/GenBank/DDBJ databases">
        <title>Chromosome-scale assembly of Riccia fluitans.</title>
        <authorList>
            <person name="Paukszto L."/>
            <person name="Sawicki J."/>
            <person name="Karawczyk K."/>
            <person name="Piernik-Szablinska J."/>
            <person name="Szczecinska M."/>
            <person name="Mazdziarz M."/>
        </authorList>
    </citation>
    <scope>NUCLEOTIDE SEQUENCE [LARGE SCALE GENOMIC DNA]</scope>
    <source>
        <strain evidence="2">Rf_01</strain>
        <tissue evidence="2">Aerial parts of the thallus</tissue>
    </source>
</reference>
<keyword evidence="1" id="KW-0812">Transmembrane</keyword>
<dbReference type="PANTHER" id="PTHR31170:SF25">
    <property type="entry name" value="BNAA09G04570D PROTEIN"/>
    <property type="match status" value="1"/>
</dbReference>
<protein>
    <submittedName>
        <fullName evidence="2">Uncharacterized protein</fullName>
    </submittedName>
</protein>
<proteinExistence type="predicted"/>
<keyword evidence="1" id="KW-1133">Transmembrane helix</keyword>
<evidence type="ECO:0000256" key="1">
    <source>
        <dbReference type="SAM" id="Phobius"/>
    </source>
</evidence>
<gene>
    <name evidence="2" type="ORF">R1flu_016580</name>
</gene>
<dbReference type="AlphaFoldDB" id="A0ABD1YM87"/>